<dbReference type="PROSITE" id="PS50076">
    <property type="entry name" value="DNAJ_2"/>
    <property type="match status" value="1"/>
</dbReference>
<keyword evidence="6" id="KW-1185">Reference proteome</keyword>
<feature type="transmembrane region" description="Helical" evidence="2">
    <location>
        <begin position="281"/>
        <end position="302"/>
    </location>
</feature>
<evidence type="ECO:0000313" key="5">
    <source>
        <dbReference type="EMBL" id="VEH84900.1"/>
    </source>
</evidence>
<feature type="transmembrane region" description="Helical" evidence="2">
    <location>
        <begin position="308"/>
        <end position="328"/>
    </location>
</feature>
<dbReference type="SUPFAM" id="SSF46565">
    <property type="entry name" value="Chaperone J-domain"/>
    <property type="match status" value="1"/>
</dbReference>
<name>A0A0W0R5G1_9GAMM</name>
<dbReference type="KEGG" id="ladl:NCTC12735_00520"/>
<keyword evidence="5" id="KW-0614">Plasmid</keyword>
<accession>A0A0W0R5G1</accession>
<evidence type="ECO:0000256" key="2">
    <source>
        <dbReference type="SAM" id="Phobius"/>
    </source>
</evidence>
<dbReference type="STRING" id="45056.Lade_0962"/>
<evidence type="ECO:0000259" key="3">
    <source>
        <dbReference type="PROSITE" id="PS50076"/>
    </source>
</evidence>
<dbReference type="InterPro" id="IPR036869">
    <property type="entry name" value="J_dom_sf"/>
</dbReference>
<dbReference type="EMBL" id="LR134418">
    <property type="protein sequence ID" value="VEH84900.1"/>
    <property type="molecule type" value="Genomic_DNA"/>
</dbReference>
<feature type="transmembrane region" description="Helical" evidence="2">
    <location>
        <begin position="340"/>
        <end position="358"/>
    </location>
</feature>
<dbReference type="Gene3D" id="1.10.287.110">
    <property type="entry name" value="DnaJ domain"/>
    <property type="match status" value="1"/>
</dbReference>
<protein>
    <submittedName>
        <fullName evidence="4">DnaJ domain protein</fullName>
    </submittedName>
</protein>
<dbReference type="Proteomes" id="UP000054859">
    <property type="component" value="Unassembled WGS sequence"/>
</dbReference>
<sequence length="468" mass="53113">MAHKFNPTSLVKLEIDTEALANIPEEEQIPFIRKQWRAMCLKAHPDRGGNDNWFNEVNDAYQELINPSSAQTFSQEIFTHVPAQPFQIPDTAFDLLMEEGISKTFEEMCRMYNGLSTEAGRVAFAKNHAIFLNFYREFEKNKENFTTARANYFYEQSNERFSQHFIRNWRHYVIELFGEEYLDDFQYREALSNGNLWSVLATRKLLSPAKWLAAVLNTVSIFFLTATEYSLAHQYNTLSFFISMISTPLDALRFTLDLVASPINNIVKPLAKHIGLQNSTTLLGLISTGLLLTLGTTSGFIVLPSLTYILYSLNFLINCIAVYQNHLLSQNLSNRGNPSPGLIILNYLLILFSAIPSANPASDLFFNLGYTLFLAGINKRFHLLPIETLPLPLEPVPEEVKKAALDGYKTANQSHLFFGTPKNEEYQNNRTMWQKTCSFFGVDSKINLPERTTAGQSNSLDGMLLTTA</sequence>
<dbReference type="CDD" id="cd06257">
    <property type="entry name" value="DnaJ"/>
    <property type="match status" value="1"/>
</dbReference>
<gene>
    <name evidence="4" type="ORF">Lade_0962</name>
    <name evidence="5" type="ORF">NCTC12735_00520</name>
</gene>
<feature type="transmembrane region" description="Helical" evidence="2">
    <location>
        <begin position="211"/>
        <end position="232"/>
    </location>
</feature>
<dbReference type="RefSeq" id="WP_058461992.1">
    <property type="nucleotide sequence ID" value="NZ_CAAAHS010000002.1"/>
</dbReference>
<evidence type="ECO:0000313" key="4">
    <source>
        <dbReference type="EMBL" id="KTC66304.1"/>
    </source>
</evidence>
<dbReference type="AlphaFoldDB" id="A0A0W0R5G1"/>
<dbReference type="InterPro" id="IPR001623">
    <property type="entry name" value="DnaJ_domain"/>
</dbReference>
<reference evidence="5 7" key="2">
    <citation type="submission" date="2018-12" db="EMBL/GenBank/DDBJ databases">
        <authorList>
            <consortium name="Pathogen Informatics"/>
        </authorList>
    </citation>
    <scope>NUCLEOTIDE SEQUENCE [LARGE SCALE GENOMIC DNA]</scope>
    <source>
        <strain evidence="5 7">NCTC12735</strain>
        <plasmid evidence="7">9</plasmid>
    </source>
</reference>
<dbReference type="Proteomes" id="UP000281170">
    <property type="component" value="Plasmid 9"/>
</dbReference>
<reference evidence="4 6" key="1">
    <citation type="submission" date="2015-11" db="EMBL/GenBank/DDBJ databases">
        <title>Identification of large and diverse effector repertoires of 38 Legionella species.</title>
        <authorList>
            <person name="Burstein D."/>
            <person name="Amaro F."/>
            <person name="Zusman T."/>
            <person name="Lifshitz Z."/>
            <person name="Cohen O."/>
            <person name="Gilbert J.A."/>
            <person name="Pupko T."/>
            <person name="Shuman H.A."/>
            <person name="Segal G."/>
        </authorList>
    </citation>
    <scope>NUCLEOTIDE SEQUENCE [LARGE SCALE GENOMIC DNA]</scope>
    <source>
        <strain evidence="4 6">1762-AUS-E</strain>
    </source>
</reference>
<keyword evidence="2" id="KW-0812">Transmembrane</keyword>
<evidence type="ECO:0000313" key="7">
    <source>
        <dbReference type="Proteomes" id="UP000281170"/>
    </source>
</evidence>
<evidence type="ECO:0000313" key="6">
    <source>
        <dbReference type="Proteomes" id="UP000054859"/>
    </source>
</evidence>
<keyword evidence="1" id="KW-0143">Chaperone</keyword>
<keyword evidence="2" id="KW-1133">Transmembrane helix</keyword>
<feature type="domain" description="J" evidence="3">
    <location>
        <begin position="16"/>
        <end position="69"/>
    </location>
</feature>
<dbReference type="PATRIC" id="fig|45056.6.peg.997"/>
<dbReference type="EMBL" id="LNKA01000001">
    <property type="protein sequence ID" value="KTC66304.1"/>
    <property type="molecule type" value="Genomic_DNA"/>
</dbReference>
<dbReference type="OrthoDB" id="581986at2"/>
<geneLocation type="plasmid" evidence="5 7">
    <name>9</name>
</geneLocation>
<keyword evidence="2" id="KW-0472">Membrane</keyword>
<proteinExistence type="predicted"/>
<evidence type="ECO:0000256" key="1">
    <source>
        <dbReference type="ARBA" id="ARBA00023186"/>
    </source>
</evidence>
<organism evidence="4 6">
    <name type="scientific">Legionella adelaidensis</name>
    <dbReference type="NCBI Taxonomy" id="45056"/>
    <lineage>
        <taxon>Bacteria</taxon>
        <taxon>Pseudomonadati</taxon>
        <taxon>Pseudomonadota</taxon>
        <taxon>Gammaproteobacteria</taxon>
        <taxon>Legionellales</taxon>
        <taxon>Legionellaceae</taxon>
        <taxon>Legionella</taxon>
    </lineage>
</organism>